<feature type="region of interest" description="Disordered" evidence="1">
    <location>
        <begin position="1"/>
        <end position="24"/>
    </location>
</feature>
<dbReference type="EMBL" id="PQIB02000003">
    <property type="protein sequence ID" value="RLN30880.1"/>
    <property type="molecule type" value="Genomic_DNA"/>
</dbReference>
<dbReference type="AlphaFoldDB" id="A0A3L6T2C6"/>
<comment type="caution">
    <text evidence="2">The sequence shown here is derived from an EMBL/GenBank/DDBJ whole genome shotgun (WGS) entry which is preliminary data.</text>
</comment>
<reference evidence="3" key="1">
    <citation type="journal article" date="2019" name="Nat. Commun.">
        <title>The genome of broomcorn millet.</title>
        <authorList>
            <person name="Zou C."/>
            <person name="Miki D."/>
            <person name="Li D."/>
            <person name="Tang Q."/>
            <person name="Xiao L."/>
            <person name="Rajput S."/>
            <person name="Deng P."/>
            <person name="Jia W."/>
            <person name="Huang R."/>
            <person name="Zhang M."/>
            <person name="Sun Y."/>
            <person name="Hu J."/>
            <person name="Fu X."/>
            <person name="Schnable P.S."/>
            <person name="Li F."/>
            <person name="Zhang H."/>
            <person name="Feng B."/>
            <person name="Zhu X."/>
            <person name="Liu R."/>
            <person name="Schnable J.C."/>
            <person name="Zhu J.-K."/>
            <person name="Zhang H."/>
        </authorList>
    </citation>
    <scope>NUCLEOTIDE SEQUENCE [LARGE SCALE GENOMIC DNA]</scope>
</reference>
<name>A0A3L6T2C6_PANMI</name>
<evidence type="ECO:0000313" key="3">
    <source>
        <dbReference type="Proteomes" id="UP000275267"/>
    </source>
</evidence>
<keyword evidence="3" id="KW-1185">Reference proteome</keyword>
<evidence type="ECO:0000313" key="2">
    <source>
        <dbReference type="EMBL" id="RLN30880.1"/>
    </source>
</evidence>
<dbReference type="Proteomes" id="UP000275267">
    <property type="component" value="Unassembled WGS sequence"/>
</dbReference>
<proteinExistence type="predicted"/>
<gene>
    <name evidence="2" type="ORF">C2845_PM05G08850</name>
</gene>
<accession>A0A3L6T2C6</accession>
<evidence type="ECO:0000256" key="1">
    <source>
        <dbReference type="SAM" id="MobiDB-lite"/>
    </source>
</evidence>
<sequence length="165" mass="18274">MAGQEEEDAQPPPPPSVAERRKARRKALIQEHLSVVERAIAGREDARERGALAEVAAGLRRREEELNRAGDAEAWAAAHPPKRMPEATVAYYRRVAEGPVDEPPGPPYALPLHDEMTDGLREKLRGVKERAAGLVREYKANGFIEQFDADDFGLPPNYASLLRGM</sequence>
<dbReference type="OrthoDB" id="10396151at2759"/>
<protein>
    <submittedName>
        <fullName evidence="2">Uncharacterized protein</fullName>
    </submittedName>
</protein>
<organism evidence="2 3">
    <name type="scientific">Panicum miliaceum</name>
    <name type="common">Proso millet</name>
    <name type="synonym">Broomcorn millet</name>
    <dbReference type="NCBI Taxonomy" id="4540"/>
    <lineage>
        <taxon>Eukaryota</taxon>
        <taxon>Viridiplantae</taxon>
        <taxon>Streptophyta</taxon>
        <taxon>Embryophyta</taxon>
        <taxon>Tracheophyta</taxon>
        <taxon>Spermatophyta</taxon>
        <taxon>Magnoliopsida</taxon>
        <taxon>Liliopsida</taxon>
        <taxon>Poales</taxon>
        <taxon>Poaceae</taxon>
        <taxon>PACMAD clade</taxon>
        <taxon>Panicoideae</taxon>
        <taxon>Panicodae</taxon>
        <taxon>Paniceae</taxon>
        <taxon>Panicinae</taxon>
        <taxon>Panicum</taxon>
        <taxon>Panicum sect. Panicum</taxon>
    </lineage>
</organism>